<accession>A0A1M4X744</accession>
<dbReference type="GO" id="GO:0008233">
    <property type="term" value="F:peptidase activity"/>
    <property type="evidence" value="ECO:0007669"/>
    <property type="project" value="UniProtKB-KW"/>
</dbReference>
<dbReference type="Pfam" id="PF00004">
    <property type="entry name" value="AAA"/>
    <property type="match status" value="1"/>
</dbReference>
<dbReference type="NCBIfam" id="NF003544">
    <property type="entry name" value="PRK05201.1"/>
    <property type="match status" value="1"/>
</dbReference>
<dbReference type="OrthoDB" id="9804062at2"/>
<dbReference type="EMBL" id="FQUI01000020">
    <property type="protein sequence ID" value="SHE89271.1"/>
    <property type="molecule type" value="Genomic_DNA"/>
</dbReference>
<keyword evidence="3 7" id="KW-0963">Cytoplasm</keyword>
<dbReference type="InterPro" id="IPR027417">
    <property type="entry name" value="P-loop_NTPase"/>
</dbReference>
<evidence type="ECO:0000256" key="6">
    <source>
        <dbReference type="ARBA" id="ARBA00023186"/>
    </source>
</evidence>
<dbReference type="PANTHER" id="PTHR48102:SF3">
    <property type="entry name" value="ATP-DEPENDENT PROTEASE ATPASE SUBUNIT HSLU"/>
    <property type="match status" value="1"/>
</dbReference>
<dbReference type="GO" id="GO:0043335">
    <property type="term" value="P:protein unfolding"/>
    <property type="evidence" value="ECO:0007669"/>
    <property type="project" value="UniProtKB-UniRule"/>
</dbReference>
<keyword evidence="10" id="KW-0378">Hydrolase</keyword>
<feature type="binding site" evidence="7">
    <location>
        <position position="413"/>
    </location>
    <ligand>
        <name>ATP</name>
        <dbReference type="ChEBI" id="CHEBI:30616"/>
    </ligand>
</feature>
<dbReference type="CDD" id="cd19498">
    <property type="entry name" value="RecA-like_HslU"/>
    <property type="match status" value="1"/>
</dbReference>
<dbReference type="FunFam" id="3.40.50.300:FF:000220">
    <property type="entry name" value="ATP-dependent protease ATPase subunit HslU"/>
    <property type="match status" value="1"/>
</dbReference>
<feature type="binding site" evidence="7">
    <location>
        <position position="341"/>
    </location>
    <ligand>
        <name>ATP</name>
        <dbReference type="ChEBI" id="CHEBI:30616"/>
    </ligand>
</feature>
<feature type="binding site" evidence="7">
    <location>
        <position position="18"/>
    </location>
    <ligand>
        <name>ATP</name>
        <dbReference type="ChEBI" id="CHEBI:30616"/>
    </ligand>
</feature>
<evidence type="ECO:0000256" key="4">
    <source>
        <dbReference type="ARBA" id="ARBA00022741"/>
    </source>
</evidence>
<dbReference type="Gene3D" id="1.10.8.60">
    <property type="match status" value="1"/>
</dbReference>
<comment type="subcellular location">
    <subcellularLocation>
        <location evidence="1 7">Cytoplasm</location>
    </subcellularLocation>
</comment>
<keyword evidence="10" id="KW-0645">Protease</keyword>
<dbReference type="InterPro" id="IPR003593">
    <property type="entry name" value="AAA+_ATPase"/>
</dbReference>
<feature type="binding site" evidence="7">
    <location>
        <begin position="60"/>
        <end position="65"/>
    </location>
    <ligand>
        <name>ATP</name>
        <dbReference type="ChEBI" id="CHEBI:30616"/>
    </ligand>
</feature>
<dbReference type="NCBIfam" id="TIGR00390">
    <property type="entry name" value="hslU"/>
    <property type="match status" value="1"/>
</dbReference>
<evidence type="ECO:0000256" key="3">
    <source>
        <dbReference type="ARBA" id="ARBA00022490"/>
    </source>
</evidence>
<comment type="subunit">
    <text evidence="7">A double ring-shaped homohexamer of HslV is capped on each side by a ring-shaped HslU homohexamer. The assembly of the HslU/HslV complex is dependent on binding of ATP.</text>
</comment>
<dbReference type="AlphaFoldDB" id="A0A1M4X744"/>
<dbReference type="GO" id="GO:0036402">
    <property type="term" value="F:proteasome-activating activity"/>
    <property type="evidence" value="ECO:0007669"/>
    <property type="project" value="UniProtKB-UniRule"/>
</dbReference>
<feature type="domain" description="Clp ATPase C-terminal" evidence="9">
    <location>
        <begin position="355"/>
        <end position="449"/>
    </location>
</feature>
<dbReference type="GO" id="GO:0005524">
    <property type="term" value="F:ATP binding"/>
    <property type="evidence" value="ECO:0007669"/>
    <property type="project" value="UniProtKB-UniRule"/>
</dbReference>
<evidence type="ECO:0000259" key="9">
    <source>
        <dbReference type="SMART" id="SM01086"/>
    </source>
</evidence>
<evidence type="ECO:0000256" key="2">
    <source>
        <dbReference type="ARBA" id="ARBA00009771"/>
    </source>
</evidence>
<evidence type="ECO:0000256" key="1">
    <source>
        <dbReference type="ARBA" id="ARBA00004496"/>
    </source>
</evidence>
<evidence type="ECO:0000313" key="11">
    <source>
        <dbReference type="Proteomes" id="UP000184334"/>
    </source>
</evidence>
<dbReference type="RefSeq" id="WP_072864793.1">
    <property type="nucleotide sequence ID" value="NZ_FQUI01000020.1"/>
</dbReference>
<evidence type="ECO:0000259" key="8">
    <source>
        <dbReference type="SMART" id="SM00382"/>
    </source>
</evidence>
<dbReference type="FunFam" id="3.40.50.300:FF:000213">
    <property type="entry name" value="ATP-dependent protease ATPase subunit HslU"/>
    <property type="match status" value="1"/>
</dbReference>
<protein>
    <recommendedName>
        <fullName evidence="7">ATP-dependent protease ATPase subunit HslU</fullName>
    </recommendedName>
    <alternativeName>
        <fullName evidence="7">Unfoldase HslU</fullName>
    </alternativeName>
</protein>
<keyword evidence="6 7" id="KW-0143">Chaperone</keyword>
<reference evidence="10" key="1">
    <citation type="submission" date="2016-11" db="EMBL/GenBank/DDBJ databases">
        <authorList>
            <person name="Varghese N."/>
            <person name="Submissions S."/>
        </authorList>
    </citation>
    <scope>NUCLEOTIDE SEQUENCE [LARGE SCALE GENOMIC DNA]</scope>
    <source>
        <strain evidence="10">DSM 16785</strain>
    </source>
</reference>
<dbReference type="SUPFAM" id="SSF52540">
    <property type="entry name" value="P-loop containing nucleoside triphosphate hydrolases"/>
    <property type="match status" value="1"/>
</dbReference>
<gene>
    <name evidence="7" type="primary">hslU</name>
    <name evidence="10" type="ORF">SAMN02745164_01359</name>
</gene>
<dbReference type="Gene3D" id="3.40.50.300">
    <property type="entry name" value="P-loop containing nucleotide triphosphate hydrolases"/>
    <property type="match status" value="2"/>
</dbReference>
<dbReference type="SMART" id="SM01086">
    <property type="entry name" value="ClpB_D2-small"/>
    <property type="match status" value="1"/>
</dbReference>
<comment type="similarity">
    <text evidence="2 7">Belongs to the ClpX chaperone family. HslU subfamily.</text>
</comment>
<keyword evidence="11" id="KW-1185">Reference proteome</keyword>
<dbReference type="InterPro" id="IPR019489">
    <property type="entry name" value="Clp_ATPase_C"/>
</dbReference>
<keyword evidence="4 7" id="KW-0547">Nucleotide-binding</keyword>
<dbReference type="InterPro" id="IPR050052">
    <property type="entry name" value="ATP-dep_Clp_protease_ClpX"/>
</dbReference>
<evidence type="ECO:0000256" key="7">
    <source>
        <dbReference type="HAMAP-Rule" id="MF_00249"/>
    </source>
</evidence>
<dbReference type="Pfam" id="PF07724">
    <property type="entry name" value="AAA_2"/>
    <property type="match status" value="1"/>
</dbReference>
<proteinExistence type="inferred from homology"/>
<feature type="binding site" evidence="7">
    <location>
        <position position="276"/>
    </location>
    <ligand>
        <name>ATP</name>
        <dbReference type="ChEBI" id="CHEBI:30616"/>
    </ligand>
</feature>
<dbReference type="GO" id="GO:0016887">
    <property type="term" value="F:ATP hydrolysis activity"/>
    <property type="evidence" value="ECO:0007669"/>
    <property type="project" value="InterPro"/>
</dbReference>
<dbReference type="HAMAP" id="MF_00249">
    <property type="entry name" value="HslU"/>
    <property type="match status" value="1"/>
</dbReference>
<sequence length="463" mass="52457">MVELTPKEIVRELDKFIIGQNDAKKAVAVALRNRYRRLKLPEEIKKEIMPKNILMIGPTGVGKTEIARRLAQIANAPFIKVEATRFTEVGYVGKNVESMIRELVDVSINMVRNEMMIEVEEKAEEMVNEKILDALMGVKKSRQPSAGNFMELLNMFGQNQPRKEEPVQDTNNLERRAQLKQKLKNKELEDIEIEIEVEESAAPMFAGLGPEFEDMGIQIGEMFSNMMPKKTIRKKMKIKDARKVLLPMEAEKLIDKDKMIQEALDRAQNRGIIFIDEMDKIAAKSGSSGPDVSREGVQRDLLPIVEGTTVITKHGPIKTDYMLFIAAGAFHVAKPSDLIPEMQGRFPIRVELDALTEKDFVRILVEPENAVTKQYKALLETDGVNLVFTDEGINEIAKIAFNLNEKIENIGARRLYTVVEKVLEEVSFEAPLGSEVEIQITKEYVKQRIGKLAEDKDLSEFVL</sequence>
<comment type="function">
    <text evidence="7">ATPase subunit of a proteasome-like degradation complex; this subunit has chaperone activity. The binding of ATP and its subsequent hydrolysis by HslU are essential for unfolding of protein substrates subsequently hydrolyzed by HslV. HslU recognizes the N-terminal part of its protein substrates and unfolds these before they are guided to HslV for hydrolysis.</text>
</comment>
<dbReference type="STRING" id="1122195.SAMN02745164_01359"/>
<name>A0A1M4X744_MARH1</name>
<dbReference type="SMART" id="SM00382">
    <property type="entry name" value="AAA"/>
    <property type="match status" value="1"/>
</dbReference>
<dbReference type="Proteomes" id="UP000184334">
    <property type="component" value="Unassembled WGS sequence"/>
</dbReference>
<comment type="caution">
    <text evidence="10">The sequence shown here is derived from an EMBL/GenBank/DDBJ whole genome shotgun (WGS) entry which is preliminary data.</text>
</comment>
<dbReference type="InterPro" id="IPR004491">
    <property type="entry name" value="HslU"/>
</dbReference>
<dbReference type="InterPro" id="IPR003959">
    <property type="entry name" value="ATPase_AAA_core"/>
</dbReference>
<organism evidence="10 11">
    <name type="scientific">Marinitoga hydrogenitolerans (strain DSM 16785 / JCM 12826 / AT1271)</name>
    <dbReference type="NCBI Taxonomy" id="1122195"/>
    <lineage>
        <taxon>Bacteria</taxon>
        <taxon>Thermotogati</taxon>
        <taxon>Thermotogota</taxon>
        <taxon>Thermotogae</taxon>
        <taxon>Petrotogales</taxon>
        <taxon>Petrotogaceae</taxon>
        <taxon>Marinitoga</taxon>
    </lineage>
</organism>
<dbReference type="GO" id="GO:0009376">
    <property type="term" value="C:HslUV protease complex"/>
    <property type="evidence" value="ECO:0007669"/>
    <property type="project" value="UniProtKB-UniRule"/>
</dbReference>
<feature type="domain" description="AAA+ ATPase" evidence="8">
    <location>
        <begin position="49"/>
        <end position="336"/>
    </location>
</feature>
<evidence type="ECO:0000313" key="10">
    <source>
        <dbReference type="EMBL" id="SHE89271.1"/>
    </source>
</evidence>
<evidence type="ECO:0000256" key="5">
    <source>
        <dbReference type="ARBA" id="ARBA00022840"/>
    </source>
</evidence>
<dbReference type="PANTHER" id="PTHR48102">
    <property type="entry name" value="ATP-DEPENDENT CLP PROTEASE ATP-BINDING SUBUNIT CLPX-LIKE, MITOCHONDRIAL-RELATED"/>
    <property type="match status" value="1"/>
</dbReference>
<keyword evidence="5 7" id="KW-0067">ATP-binding</keyword>